<comment type="caution">
    <text evidence="3">The sequence shown here is derived from an EMBL/GenBank/DDBJ whole genome shotgun (WGS) entry which is preliminary data.</text>
</comment>
<dbReference type="GO" id="GO:0016757">
    <property type="term" value="F:glycosyltransferase activity"/>
    <property type="evidence" value="ECO:0007669"/>
    <property type="project" value="InterPro"/>
</dbReference>
<proteinExistence type="predicted"/>
<evidence type="ECO:0000313" key="4">
    <source>
        <dbReference type="Proteomes" id="UP000574276"/>
    </source>
</evidence>
<keyword evidence="1" id="KW-1133">Transmembrane helix</keyword>
<dbReference type="Proteomes" id="UP000574276">
    <property type="component" value="Unassembled WGS sequence"/>
</dbReference>
<keyword evidence="1" id="KW-0812">Transmembrane</keyword>
<organism evidence="3 4">
    <name type="scientific">Variimorphobacter saccharofermentans</name>
    <dbReference type="NCBI Taxonomy" id="2755051"/>
    <lineage>
        <taxon>Bacteria</taxon>
        <taxon>Bacillati</taxon>
        <taxon>Bacillota</taxon>
        <taxon>Clostridia</taxon>
        <taxon>Lachnospirales</taxon>
        <taxon>Lachnospiraceae</taxon>
        <taxon>Variimorphobacter</taxon>
    </lineage>
</organism>
<evidence type="ECO:0000313" key="3">
    <source>
        <dbReference type="EMBL" id="MBB2183433.1"/>
    </source>
</evidence>
<gene>
    <name evidence="3" type="ORF">H0486_11135</name>
</gene>
<sequence length="342" mass="39917">MNSKYSYAINMYENNQQRRLVYRIIMTFDVVIFGACPSKLIELRMSRDKLSFLYTERFLKNGLWCRFIPSTRKKIQNRVVRYQDKKLYVLCASAYASYDLYLCGYRKPCYQWGYFTEVPNADISELMKKKENPHCSILWVGRLIRWKRTKDVILLARKLMSQNIDFTINIIGTGNYENRLRMLVKALGLSERVHLLGSMPPDRVKKYMEEANIFISTSNFMEGWGAVINEAMSCGCAVVASHAVGSVPYLIEHKKNGLIYQSGNNGDLYHKVRRLINHPKLQTIYGTKAYDTMVHTWNPEVAASRLIEISINLLHGKRIWYHNGPCSRAYIVKEDWFPNNMK</sequence>
<dbReference type="EMBL" id="JACEGA010000001">
    <property type="protein sequence ID" value="MBB2183433.1"/>
    <property type="molecule type" value="Genomic_DNA"/>
</dbReference>
<dbReference type="CDD" id="cd03801">
    <property type="entry name" value="GT4_PimA-like"/>
    <property type="match status" value="1"/>
</dbReference>
<reference evidence="3 4" key="1">
    <citation type="submission" date="2020-07" db="EMBL/GenBank/DDBJ databases">
        <title>Characterization and genome sequencing of isolate MD1, a novel member within the family Lachnospiraceae.</title>
        <authorList>
            <person name="Rettenmaier R."/>
            <person name="Di Bello L."/>
            <person name="Zinser C."/>
            <person name="Scheitz K."/>
            <person name="Liebl W."/>
            <person name="Zverlov V."/>
        </authorList>
    </citation>
    <scope>NUCLEOTIDE SEQUENCE [LARGE SCALE GENOMIC DNA]</scope>
    <source>
        <strain evidence="3 4">MD1</strain>
    </source>
</reference>
<feature type="domain" description="Glycosyl transferase family 1" evidence="2">
    <location>
        <begin position="137"/>
        <end position="290"/>
    </location>
</feature>
<accession>A0A839K0I2</accession>
<dbReference type="Gene3D" id="3.40.50.2000">
    <property type="entry name" value="Glycogen Phosphorylase B"/>
    <property type="match status" value="2"/>
</dbReference>
<dbReference type="InterPro" id="IPR001296">
    <property type="entry name" value="Glyco_trans_1"/>
</dbReference>
<dbReference type="SUPFAM" id="SSF53756">
    <property type="entry name" value="UDP-Glycosyltransferase/glycogen phosphorylase"/>
    <property type="match status" value="1"/>
</dbReference>
<protein>
    <submittedName>
        <fullName evidence="3">Glycosyltransferase family 4 protein</fullName>
    </submittedName>
</protein>
<dbReference type="PANTHER" id="PTHR45947">
    <property type="entry name" value="SULFOQUINOVOSYL TRANSFERASE SQD2"/>
    <property type="match status" value="1"/>
</dbReference>
<feature type="transmembrane region" description="Helical" evidence="1">
    <location>
        <begin position="20"/>
        <end position="41"/>
    </location>
</feature>
<dbReference type="Pfam" id="PF00534">
    <property type="entry name" value="Glycos_transf_1"/>
    <property type="match status" value="1"/>
</dbReference>
<dbReference type="InterPro" id="IPR050194">
    <property type="entry name" value="Glycosyltransferase_grp1"/>
</dbReference>
<keyword evidence="1" id="KW-0472">Membrane</keyword>
<dbReference type="AlphaFoldDB" id="A0A839K0I2"/>
<keyword evidence="4" id="KW-1185">Reference proteome</keyword>
<dbReference type="RefSeq" id="WP_228353089.1">
    <property type="nucleotide sequence ID" value="NZ_JACEGA010000001.1"/>
</dbReference>
<keyword evidence="3" id="KW-0808">Transferase</keyword>
<dbReference type="PANTHER" id="PTHR45947:SF3">
    <property type="entry name" value="SULFOQUINOVOSYL TRANSFERASE SQD2"/>
    <property type="match status" value="1"/>
</dbReference>
<evidence type="ECO:0000256" key="1">
    <source>
        <dbReference type="SAM" id="Phobius"/>
    </source>
</evidence>
<name>A0A839K0I2_9FIRM</name>
<evidence type="ECO:0000259" key="2">
    <source>
        <dbReference type="Pfam" id="PF00534"/>
    </source>
</evidence>